<proteinExistence type="predicted"/>
<dbReference type="KEGG" id="bcai:K788_0005586"/>
<evidence type="ECO:0000313" key="1">
    <source>
        <dbReference type="EMBL" id="ALL65904.1"/>
    </source>
</evidence>
<organism evidence="1 2">
    <name type="scientific">Paraburkholderia caribensis MBA4</name>
    <dbReference type="NCBI Taxonomy" id="1323664"/>
    <lineage>
        <taxon>Bacteria</taxon>
        <taxon>Pseudomonadati</taxon>
        <taxon>Pseudomonadota</taxon>
        <taxon>Betaproteobacteria</taxon>
        <taxon>Burkholderiales</taxon>
        <taxon>Burkholderiaceae</taxon>
        <taxon>Paraburkholderia</taxon>
    </lineage>
</organism>
<protein>
    <submittedName>
        <fullName evidence="1">Uncharacterized protein</fullName>
    </submittedName>
</protein>
<sequence>MLASGIGSSGKAVRCWPLARAGCERQDQQRAKDKSHERLGFQRGWNLQPIVRKTALSVNQNNVKNVAKSEAWRLFLRFG</sequence>
<dbReference type="AlphaFoldDB" id="A0A0P0RC34"/>
<accession>A0A0P0RC34</accession>
<name>A0A0P0RC34_9BURK</name>
<dbReference type="Proteomes" id="UP000019146">
    <property type="component" value="Chromosome 1"/>
</dbReference>
<dbReference type="EMBL" id="CP012746">
    <property type="protein sequence ID" value="ALL65904.1"/>
    <property type="molecule type" value="Genomic_DNA"/>
</dbReference>
<evidence type="ECO:0000313" key="2">
    <source>
        <dbReference type="Proteomes" id="UP000019146"/>
    </source>
</evidence>
<reference evidence="1 2" key="1">
    <citation type="journal article" date="2014" name="Genome Announc.">
        <title>Draft Genome Sequence of the Haloacid-Degrading Burkholderia caribensis Strain MBA4.</title>
        <authorList>
            <person name="Pan Y."/>
            <person name="Kong K.F."/>
            <person name="Tsang J.S."/>
        </authorList>
    </citation>
    <scope>NUCLEOTIDE SEQUENCE [LARGE SCALE GENOMIC DNA]</scope>
    <source>
        <strain evidence="1 2">MBA4</strain>
    </source>
</reference>
<gene>
    <name evidence="1" type="ORF">K788_0005586</name>
</gene>